<dbReference type="Gene3D" id="2.60.120.1440">
    <property type="match status" value="1"/>
</dbReference>
<name>A0A2M9XYA1_9LEPT</name>
<proteinExistence type="predicted"/>
<keyword evidence="1" id="KW-0812">Transmembrane</keyword>
<reference evidence="3" key="1">
    <citation type="journal article" date="2019" name="PLoS Negl. Trop. Dis.">
        <title>Revisiting the worldwide diversity of Leptospira species in the environment.</title>
        <authorList>
            <person name="Vincent A.T."/>
            <person name="Schiettekatte O."/>
            <person name="Bourhy P."/>
            <person name="Veyrier F.J."/>
            <person name="Picardeau M."/>
        </authorList>
    </citation>
    <scope>NUCLEOTIDE SEQUENCE [LARGE SCALE GENOMIC DNA]</scope>
    <source>
        <strain evidence="3">201800277</strain>
    </source>
</reference>
<gene>
    <name evidence="3" type="ORF">EHQ30_12140</name>
</gene>
<evidence type="ECO:0000256" key="1">
    <source>
        <dbReference type="SAM" id="Phobius"/>
    </source>
</evidence>
<protein>
    <submittedName>
        <fullName evidence="3">Iron dicitrate transport regulator FecR</fullName>
    </submittedName>
</protein>
<evidence type="ECO:0000313" key="3">
    <source>
        <dbReference type="EMBL" id="TGK92977.1"/>
    </source>
</evidence>
<dbReference type="PANTHER" id="PTHR38731">
    <property type="entry name" value="LIPL45-RELATED LIPOPROTEIN-RELATED"/>
    <property type="match status" value="1"/>
</dbReference>
<dbReference type="PANTHER" id="PTHR38731:SF1">
    <property type="entry name" value="FECR PROTEIN DOMAIN-CONTAINING PROTEIN"/>
    <property type="match status" value="1"/>
</dbReference>
<accession>A0A2M9XYA1</accession>
<feature type="transmembrane region" description="Helical" evidence="1">
    <location>
        <begin position="62"/>
        <end position="84"/>
    </location>
</feature>
<evidence type="ECO:0000259" key="2">
    <source>
        <dbReference type="Pfam" id="PF04773"/>
    </source>
</evidence>
<keyword evidence="1" id="KW-0472">Membrane</keyword>
<dbReference type="RefSeq" id="WP_100791986.1">
    <property type="nucleotide sequence ID" value="NZ_NPDQ01000008.1"/>
</dbReference>
<dbReference type="AlphaFoldDB" id="A0A2M9XYA1"/>
<feature type="domain" description="FecR protein" evidence="2">
    <location>
        <begin position="146"/>
        <end position="244"/>
    </location>
</feature>
<dbReference type="Pfam" id="PF04773">
    <property type="entry name" value="FecR"/>
    <property type="match status" value="1"/>
</dbReference>
<keyword evidence="4" id="KW-1185">Reference proteome</keyword>
<comment type="caution">
    <text evidence="3">The sequence shown here is derived from an EMBL/GenBank/DDBJ whole genome shotgun (WGS) entry which is preliminary data.</text>
</comment>
<dbReference type="Proteomes" id="UP000297891">
    <property type="component" value="Unassembled WGS sequence"/>
</dbReference>
<dbReference type="OrthoDB" id="319876at2"/>
<organism evidence="3 4">
    <name type="scientific">Leptospira brenneri</name>
    <dbReference type="NCBI Taxonomy" id="2023182"/>
    <lineage>
        <taxon>Bacteria</taxon>
        <taxon>Pseudomonadati</taxon>
        <taxon>Spirochaetota</taxon>
        <taxon>Spirochaetia</taxon>
        <taxon>Leptospirales</taxon>
        <taxon>Leptospiraceae</taxon>
        <taxon>Leptospira</taxon>
    </lineage>
</organism>
<sequence length="348" mass="38303">MNEFDKQHTIAKWEELLRKPAKVTETREFPSWETVAKRSIQFEYLPEKSSNSNVVSFFRRPLGLAVVGGSTLSLAAALFFVFLMNSNPSETNHSDLAVAPAAKTTQETSSPLKVIVSSVKGKVSVLPRGSSLSVPLVKKYQLASGDVVITEGSSQIDLDFETGSWMRITPNSEVVMDLIEKTNEAQSQKFSVKKGKLFASVSKLSKDSQFVVQAGEHLTQVRGTVFSVQFDGKSEVVAVREGSVAVGDLILTSKQQTVIELGEPVPSSATPVSPKEDKELKAFQTQTILARESMLYEEHARLELVRLEDGTELRGVILGQSETHLHFQGLDGLIEIPIQKILETEKIR</sequence>
<evidence type="ECO:0000313" key="4">
    <source>
        <dbReference type="Proteomes" id="UP000297891"/>
    </source>
</evidence>
<dbReference type="InterPro" id="IPR006860">
    <property type="entry name" value="FecR"/>
</dbReference>
<keyword evidence="1" id="KW-1133">Transmembrane helix</keyword>
<dbReference type="EMBL" id="RQFP01000008">
    <property type="protein sequence ID" value="TGK92977.1"/>
    <property type="molecule type" value="Genomic_DNA"/>
</dbReference>